<comment type="caution">
    <text evidence="1">The sequence shown here is derived from an EMBL/GenBank/DDBJ whole genome shotgun (WGS) entry which is preliminary data.</text>
</comment>
<organism evidence="1 2">
    <name type="scientific">Gossypium stocksii</name>
    <dbReference type="NCBI Taxonomy" id="47602"/>
    <lineage>
        <taxon>Eukaryota</taxon>
        <taxon>Viridiplantae</taxon>
        <taxon>Streptophyta</taxon>
        <taxon>Embryophyta</taxon>
        <taxon>Tracheophyta</taxon>
        <taxon>Spermatophyta</taxon>
        <taxon>Magnoliopsida</taxon>
        <taxon>eudicotyledons</taxon>
        <taxon>Gunneridae</taxon>
        <taxon>Pentapetalae</taxon>
        <taxon>rosids</taxon>
        <taxon>malvids</taxon>
        <taxon>Malvales</taxon>
        <taxon>Malvaceae</taxon>
        <taxon>Malvoideae</taxon>
        <taxon>Gossypium</taxon>
    </lineage>
</organism>
<dbReference type="AlphaFoldDB" id="A0A9D4AGR6"/>
<name>A0A9D4AGR6_9ROSI</name>
<dbReference type="EMBL" id="JAIQCV010000003">
    <property type="protein sequence ID" value="KAH1115363.1"/>
    <property type="molecule type" value="Genomic_DNA"/>
</dbReference>
<keyword evidence="2" id="KW-1185">Reference proteome</keyword>
<sequence>MTVVDNLSKRVPSSALRELFDHFGGSTLLRLLPLFDFGLRKIFTEQLLWVLYHRIDGFVISVSTAKYTLPKSSNPRPKVFSGALRDSRSYIIGANPLPMVDERGKSEPVAALLPNVFNESFNASDKANRSTGQEQCSQDIDWLKRRLIGNIKKVYSLEMVQKALLSENIKCKVCPWGGPSSILAIGSSNDLEDVWE</sequence>
<reference evidence="1 2" key="1">
    <citation type="journal article" date="2021" name="Plant Biotechnol. J.">
        <title>Multi-omics assisted identification of the key and species-specific regulatory components of drought-tolerant mechanisms in Gossypium stocksii.</title>
        <authorList>
            <person name="Yu D."/>
            <person name="Ke L."/>
            <person name="Zhang D."/>
            <person name="Wu Y."/>
            <person name="Sun Y."/>
            <person name="Mei J."/>
            <person name="Sun J."/>
            <person name="Sun Y."/>
        </authorList>
    </citation>
    <scope>NUCLEOTIDE SEQUENCE [LARGE SCALE GENOMIC DNA]</scope>
    <source>
        <strain evidence="2">cv. E1</strain>
        <tissue evidence="1">Leaf</tissue>
    </source>
</reference>
<dbReference type="OrthoDB" id="1001739at2759"/>
<dbReference type="Proteomes" id="UP000828251">
    <property type="component" value="Unassembled WGS sequence"/>
</dbReference>
<gene>
    <name evidence="1" type="ORF">J1N35_008741</name>
</gene>
<evidence type="ECO:0000313" key="2">
    <source>
        <dbReference type="Proteomes" id="UP000828251"/>
    </source>
</evidence>
<proteinExistence type="predicted"/>
<accession>A0A9D4AGR6</accession>
<evidence type="ECO:0000313" key="1">
    <source>
        <dbReference type="EMBL" id="KAH1115363.1"/>
    </source>
</evidence>
<protein>
    <submittedName>
        <fullName evidence="1">Uncharacterized protein</fullName>
    </submittedName>
</protein>